<evidence type="ECO:0000313" key="4">
    <source>
        <dbReference type="Proteomes" id="UP000444185"/>
    </source>
</evidence>
<keyword evidence="1" id="KW-1133">Transmembrane helix</keyword>
<dbReference type="RefSeq" id="WP_160606434.1">
    <property type="nucleotide sequence ID" value="NZ_JAIUZO010000002.1"/>
</dbReference>
<feature type="domain" description="TadE-like" evidence="2">
    <location>
        <begin position="18"/>
        <end position="56"/>
    </location>
</feature>
<dbReference type="EMBL" id="WTYF01000003">
    <property type="protein sequence ID" value="MXO50107.1"/>
    <property type="molecule type" value="Genomic_DNA"/>
</dbReference>
<keyword evidence="1" id="KW-0472">Membrane</keyword>
<protein>
    <recommendedName>
        <fullName evidence="2">TadE-like domain-containing protein</fullName>
    </recommendedName>
</protein>
<proteinExistence type="predicted"/>
<gene>
    <name evidence="3" type="ORF">GRI42_02165</name>
</gene>
<dbReference type="OrthoDB" id="7407543at2"/>
<dbReference type="Pfam" id="PF07811">
    <property type="entry name" value="TadE"/>
    <property type="match status" value="1"/>
</dbReference>
<sequence>MTHLFKRLRRDREGSFGIEFAIALPVLVALMIGILNFGLVLNANGSMRNAMGEGLRLAKVDPAATDATVIATTRAALIGVDPNAVQTLTFRRGTVNNAETGTMTMTVQLRPIIPFAMIPPITLTETKQIYLPS</sequence>
<accession>A0A844XY35</accession>
<dbReference type="InterPro" id="IPR012495">
    <property type="entry name" value="TadE-like_dom"/>
</dbReference>
<keyword evidence="4" id="KW-1185">Reference proteome</keyword>
<evidence type="ECO:0000313" key="3">
    <source>
        <dbReference type="EMBL" id="MXO50107.1"/>
    </source>
</evidence>
<evidence type="ECO:0000259" key="2">
    <source>
        <dbReference type="Pfam" id="PF07811"/>
    </source>
</evidence>
<feature type="transmembrane region" description="Helical" evidence="1">
    <location>
        <begin position="20"/>
        <end position="41"/>
    </location>
</feature>
<name>A0A844XY35_9SPHN</name>
<dbReference type="AlphaFoldDB" id="A0A844XY35"/>
<reference evidence="3 4" key="1">
    <citation type="submission" date="2019-12" db="EMBL/GenBank/DDBJ databases">
        <title>Genomic-based taxomic classification of the family Erythrobacteraceae.</title>
        <authorList>
            <person name="Xu L."/>
        </authorList>
    </citation>
    <scope>NUCLEOTIDE SEQUENCE [LARGE SCALE GENOMIC DNA]</scope>
    <source>
        <strain evidence="3 4">DSM 16225</strain>
    </source>
</reference>
<keyword evidence="1" id="KW-0812">Transmembrane</keyword>
<evidence type="ECO:0000256" key="1">
    <source>
        <dbReference type="SAM" id="Phobius"/>
    </source>
</evidence>
<organism evidence="3 4">
    <name type="scientific">Qipengyuania gaetbuli</name>
    <dbReference type="NCBI Taxonomy" id="266952"/>
    <lineage>
        <taxon>Bacteria</taxon>
        <taxon>Pseudomonadati</taxon>
        <taxon>Pseudomonadota</taxon>
        <taxon>Alphaproteobacteria</taxon>
        <taxon>Sphingomonadales</taxon>
        <taxon>Erythrobacteraceae</taxon>
        <taxon>Qipengyuania</taxon>
    </lineage>
</organism>
<comment type="caution">
    <text evidence="3">The sequence shown here is derived from an EMBL/GenBank/DDBJ whole genome shotgun (WGS) entry which is preliminary data.</text>
</comment>
<dbReference type="Proteomes" id="UP000444185">
    <property type="component" value="Unassembled WGS sequence"/>
</dbReference>